<evidence type="ECO:0000313" key="7">
    <source>
        <dbReference type="Proteomes" id="UP000320672"/>
    </source>
</evidence>
<proteinExistence type="predicted"/>
<evidence type="ECO:0000256" key="1">
    <source>
        <dbReference type="ARBA" id="ARBA00022679"/>
    </source>
</evidence>
<keyword evidence="3 6" id="KW-0418">Kinase</keyword>
<feature type="domain" description="DAGKc" evidence="5">
    <location>
        <begin position="23"/>
        <end position="150"/>
    </location>
</feature>
<dbReference type="InterPro" id="IPR001206">
    <property type="entry name" value="Diacylglycerol_kinase_cat_dom"/>
</dbReference>
<dbReference type="GO" id="GO:0005524">
    <property type="term" value="F:ATP binding"/>
    <property type="evidence" value="ECO:0007669"/>
    <property type="project" value="UniProtKB-KW"/>
</dbReference>
<name>A0A517MCJ6_9BACT</name>
<dbReference type="GO" id="GO:0005886">
    <property type="term" value="C:plasma membrane"/>
    <property type="evidence" value="ECO:0007669"/>
    <property type="project" value="TreeGrafter"/>
</dbReference>
<keyword evidence="7" id="KW-1185">Reference proteome</keyword>
<dbReference type="KEGG" id="rml:FF011L_13610"/>
<accession>A0A517MCJ6</accession>
<sequence length="377" mass="40733">MLPQDLPAGISRRLALNVNTTDTTAPVVLVCSSPKAGSGRNGHRMPLLLAALRKAGYDVHCHHQIDKVVEIAERLGPEGLRAVIPAGGDGTIRLVAEKLPASIPLVPFPLGTENLLARHFGFAADPKQTVQTVEHGPLYRMDAGSANGKLFLVMASCGFDAEVVRGMHLTRRGHIRRSSYIKPILRAVRNYSYPSIHVAPVAPTQQGGLEPSVDPPFVQNPGNPCSPASAPVVTNKLSGASVPAVGTDWLCRWALAFNLPCYGGGLQIDSEASEVDGRLDLTTLQNGSTWSTLRYVAGVFAGRHRRWTDVQHHLGKAWLLTSESRVNYQLDGDYTGRLPLRLECLPGRLTLRLPLTFGETKPVLDPSRQPASRVPDA</sequence>
<evidence type="ECO:0000259" key="5">
    <source>
        <dbReference type="PROSITE" id="PS50146"/>
    </source>
</evidence>
<dbReference type="GO" id="GO:0016301">
    <property type="term" value="F:kinase activity"/>
    <property type="evidence" value="ECO:0007669"/>
    <property type="project" value="UniProtKB-KW"/>
</dbReference>
<gene>
    <name evidence="6" type="ORF">FF011L_13610</name>
</gene>
<dbReference type="EMBL" id="CP036262">
    <property type="protein sequence ID" value="QDS92614.1"/>
    <property type="molecule type" value="Genomic_DNA"/>
</dbReference>
<dbReference type="PANTHER" id="PTHR12358">
    <property type="entry name" value="SPHINGOSINE KINASE"/>
    <property type="match status" value="1"/>
</dbReference>
<dbReference type="PROSITE" id="PS50146">
    <property type="entry name" value="DAGK"/>
    <property type="match status" value="1"/>
</dbReference>
<keyword evidence="2" id="KW-0547">Nucleotide-binding</keyword>
<dbReference type="InterPro" id="IPR016064">
    <property type="entry name" value="NAD/diacylglycerol_kinase_sf"/>
</dbReference>
<protein>
    <submittedName>
        <fullName evidence="6">Putative lipid kinase</fullName>
    </submittedName>
</protein>
<dbReference type="Pfam" id="PF19279">
    <property type="entry name" value="YegS_C"/>
    <property type="match status" value="1"/>
</dbReference>
<evidence type="ECO:0000313" key="6">
    <source>
        <dbReference type="EMBL" id="QDS92614.1"/>
    </source>
</evidence>
<dbReference type="Gene3D" id="2.60.200.40">
    <property type="match status" value="2"/>
</dbReference>
<dbReference type="PANTHER" id="PTHR12358:SF106">
    <property type="entry name" value="LIPID KINASE YEGS"/>
    <property type="match status" value="1"/>
</dbReference>
<dbReference type="InterPro" id="IPR045540">
    <property type="entry name" value="YegS/DAGK_C"/>
</dbReference>
<dbReference type="InterPro" id="IPR017438">
    <property type="entry name" value="ATP-NAD_kinase_N"/>
</dbReference>
<dbReference type="OrthoDB" id="9815110at2"/>
<evidence type="ECO:0000256" key="3">
    <source>
        <dbReference type="ARBA" id="ARBA00022777"/>
    </source>
</evidence>
<keyword evidence="1" id="KW-0808">Transferase</keyword>
<evidence type="ECO:0000256" key="4">
    <source>
        <dbReference type="ARBA" id="ARBA00022840"/>
    </source>
</evidence>
<dbReference type="SUPFAM" id="SSF111331">
    <property type="entry name" value="NAD kinase/diacylglycerol kinase-like"/>
    <property type="match status" value="1"/>
</dbReference>
<reference evidence="6 7" key="1">
    <citation type="submission" date="2019-02" db="EMBL/GenBank/DDBJ databases">
        <title>Deep-cultivation of Planctomycetes and their phenomic and genomic characterization uncovers novel biology.</title>
        <authorList>
            <person name="Wiegand S."/>
            <person name="Jogler M."/>
            <person name="Boedeker C."/>
            <person name="Pinto D."/>
            <person name="Vollmers J."/>
            <person name="Rivas-Marin E."/>
            <person name="Kohn T."/>
            <person name="Peeters S.H."/>
            <person name="Heuer A."/>
            <person name="Rast P."/>
            <person name="Oberbeckmann S."/>
            <person name="Bunk B."/>
            <person name="Jeske O."/>
            <person name="Meyerdierks A."/>
            <person name="Storesund J.E."/>
            <person name="Kallscheuer N."/>
            <person name="Luecker S."/>
            <person name="Lage O.M."/>
            <person name="Pohl T."/>
            <person name="Merkel B.J."/>
            <person name="Hornburger P."/>
            <person name="Mueller R.-W."/>
            <person name="Bruemmer F."/>
            <person name="Labrenz M."/>
            <person name="Spormann A.M."/>
            <person name="Op den Camp H."/>
            <person name="Overmann J."/>
            <person name="Amann R."/>
            <person name="Jetten M.S.M."/>
            <person name="Mascher T."/>
            <person name="Medema M.H."/>
            <person name="Devos D.P."/>
            <person name="Kaster A.-K."/>
            <person name="Ovreas L."/>
            <person name="Rohde M."/>
            <person name="Galperin M.Y."/>
            <person name="Jogler C."/>
        </authorList>
    </citation>
    <scope>NUCLEOTIDE SEQUENCE [LARGE SCALE GENOMIC DNA]</scope>
    <source>
        <strain evidence="6 7">FF011L</strain>
    </source>
</reference>
<keyword evidence="4" id="KW-0067">ATP-binding</keyword>
<evidence type="ECO:0000256" key="2">
    <source>
        <dbReference type="ARBA" id="ARBA00022741"/>
    </source>
</evidence>
<dbReference type="Proteomes" id="UP000320672">
    <property type="component" value="Chromosome"/>
</dbReference>
<dbReference type="Pfam" id="PF00781">
    <property type="entry name" value="DAGK_cat"/>
    <property type="match status" value="1"/>
</dbReference>
<dbReference type="Gene3D" id="3.40.50.10330">
    <property type="entry name" value="Probable inorganic polyphosphate/atp-NAD kinase, domain 1"/>
    <property type="match status" value="1"/>
</dbReference>
<dbReference type="AlphaFoldDB" id="A0A517MCJ6"/>
<dbReference type="InterPro" id="IPR050187">
    <property type="entry name" value="Lipid_Phosphate_FormReg"/>
</dbReference>
<organism evidence="6 7">
    <name type="scientific">Roseimaritima multifibrata</name>
    <dbReference type="NCBI Taxonomy" id="1930274"/>
    <lineage>
        <taxon>Bacteria</taxon>
        <taxon>Pseudomonadati</taxon>
        <taxon>Planctomycetota</taxon>
        <taxon>Planctomycetia</taxon>
        <taxon>Pirellulales</taxon>
        <taxon>Pirellulaceae</taxon>
        <taxon>Roseimaritima</taxon>
    </lineage>
</organism>